<evidence type="ECO:0000256" key="2">
    <source>
        <dbReference type="ARBA" id="ARBA00005675"/>
    </source>
</evidence>
<comment type="subcellular location">
    <subcellularLocation>
        <location evidence="1">Membrane</location>
        <topology evidence="1">Multi-pass membrane protein</topology>
    </subcellularLocation>
</comment>
<dbReference type="InterPro" id="IPR008250">
    <property type="entry name" value="ATPase_P-typ_transduc_dom_A_sf"/>
</dbReference>
<evidence type="ECO:0000256" key="8">
    <source>
        <dbReference type="ARBA" id="ARBA00022989"/>
    </source>
</evidence>
<dbReference type="SUPFAM" id="SSF81653">
    <property type="entry name" value="Calcium ATPase, transduction domain A"/>
    <property type="match status" value="1"/>
</dbReference>
<keyword evidence="6" id="KW-0460">Magnesium</keyword>
<evidence type="ECO:0000256" key="10">
    <source>
        <dbReference type="ARBA" id="ARBA00048694"/>
    </source>
</evidence>
<dbReference type="SFLD" id="SFLDG00002">
    <property type="entry name" value="C1.7:_P-type_atpase_like"/>
    <property type="match status" value="1"/>
</dbReference>
<dbReference type="InterPro" id="IPR044492">
    <property type="entry name" value="P_typ_ATPase_HD_dom"/>
</dbReference>
<dbReference type="InterPro" id="IPR001757">
    <property type="entry name" value="P_typ_ATPase"/>
</dbReference>
<dbReference type="Gene3D" id="3.40.50.1000">
    <property type="entry name" value="HAD superfamily/HAD-like"/>
    <property type="match status" value="1"/>
</dbReference>
<dbReference type="PROSITE" id="PS00154">
    <property type="entry name" value="ATPASE_E1_E2"/>
    <property type="match status" value="1"/>
</dbReference>
<reference evidence="13 14" key="1">
    <citation type="submission" date="2016-08" db="EMBL/GenBank/DDBJ databases">
        <title>A novel genetic cassette of butanologenic Thermoanaerobacterium thermosaccharolyticum that directly convert cellulose to butanol.</title>
        <authorList>
            <person name="Li T."/>
            <person name="He J."/>
        </authorList>
    </citation>
    <scope>NUCLEOTIDE SEQUENCE [LARGE SCALE GENOMIC DNA]</scope>
    <source>
        <strain evidence="13 14">TG57</strain>
    </source>
</reference>
<dbReference type="InterPro" id="IPR004014">
    <property type="entry name" value="ATPase_P-typ_cation-transptr_N"/>
</dbReference>
<dbReference type="AlphaFoldDB" id="A0A223I298"/>
<keyword evidence="5" id="KW-0067">ATP-binding</keyword>
<dbReference type="Pfam" id="PF00690">
    <property type="entry name" value="Cation_ATPase_N"/>
    <property type="match status" value="1"/>
</dbReference>
<dbReference type="SUPFAM" id="SSF81665">
    <property type="entry name" value="Calcium ATPase, transmembrane domain M"/>
    <property type="match status" value="1"/>
</dbReference>
<evidence type="ECO:0000313" key="14">
    <source>
        <dbReference type="Proteomes" id="UP000214975"/>
    </source>
</evidence>
<evidence type="ECO:0000256" key="6">
    <source>
        <dbReference type="ARBA" id="ARBA00022842"/>
    </source>
</evidence>
<dbReference type="InterPro" id="IPR023298">
    <property type="entry name" value="ATPase_P-typ_TM_dom_sf"/>
</dbReference>
<dbReference type="GO" id="GO:0005524">
    <property type="term" value="F:ATP binding"/>
    <property type="evidence" value="ECO:0007669"/>
    <property type="project" value="UniProtKB-KW"/>
</dbReference>
<name>A0A223I298_THETR</name>
<dbReference type="Pfam" id="PF00122">
    <property type="entry name" value="E1-E2_ATPase"/>
    <property type="match status" value="1"/>
</dbReference>
<feature type="transmembrane region" description="Helical" evidence="11">
    <location>
        <begin position="828"/>
        <end position="855"/>
    </location>
</feature>
<gene>
    <name evidence="13" type="ORF">Thert_02814</name>
</gene>
<evidence type="ECO:0000256" key="11">
    <source>
        <dbReference type="SAM" id="Phobius"/>
    </source>
</evidence>
<organism evidence="13 14">
    <name type="scientific">Thermoanaerobacterium thermosaccharolyticum</name>
    <name type="common">Clostridium thermosaccharolyticum</name>
    <dbReference type="NCBI Taxonomy" id="1517"/>
    <lineage>
        <taxon>Bacteria</taxon>
        <taxon>Bacillati</taxon>
        <taxon>Bacillota</taxon>
        <taxon>Clostridia</taxon>
        <taxon>Thermoanaerobacterales</taxon>
        <taxon>Thermoanaerobacteraceae</taxon>
        <taxon>Thermoanaerobacterium</taxon>
    </lineage>
</organism>
<evidence type="ECO:0000256" key="5">
    <source>
        <dbReference type="ARBA" id="ARBA00022840"/>
    </source>
</evidence>
<sequence length="898" mass="99307">MFQTKKPENGAIYFFNNEVDKNGLSEQEARKRLLKYGPNVLEEGKKLTALDIFLDQFKDFIIMVLLAATLISAIMGEIADAVTITIIIILNAVLGFIQEYRTEQSLEALKKLSAPSSKVIRDGVIKEIPSEEITIDDVIVLEAGDKVPADAVVFESYNLKLDESILTGESVPVSKEPTEIGNRRTVQKKSIIYMGTVVTNGRCKALVVDVGMRTEMGKIAGMIKEIDDNMTPLQKRLDKLGKILVTGSLLICALVTVIGIARGESIYYMFLSGVSLAVAAIPEGLPAVVTVSLAIGVQRMLKRNAIVRKLPAVETLGCTNVICTDKTGTLTENKMTVKKIFVNDDVVEIEGKDLKSRFVSRGIKIDPAYDATIRRLLEIGAVCNNADVKIDRFKVRSEFVDDVIYYGDPTEAAILYASILGGISKESVERKIKRIEEIPFDSDRKRMSVVVEENGLMYAFTKGAPDVVVELCTKVLRDGREVPLSSFEKKKILEVNERFSRSALRVLAFAYRRLPKGTRYDSINIEKDLVFVGLEGMIDPPRKEAYDAVLKCKLAGIKPIMITGDHKLTAAAIADELNIHSKTENIMTGDEIDKIDDKTLCEAVENTTVYARVSPKHKLRIVRALKKRGYTVAMTGDGVNDAPAIKEADIGISMGKSGTDVAKEASSMILTDDNFATIVAAIEEGRIIYDNIRKFIRYLLSCNIGEVITMFIAALTSLELPLIPIQILMVNLVTDGLPALALGLDPADKDIMNLKPRKADESIFSNGLGTRIGIVGILMAICTLSSYVFALTYGTLDRARTIAFSTLVMVELIHSFECRSERHLIFELGVFSNIYLIIASTVSFLLFVSTVYIPFLSKVFKTVPLTWFDWLVVVFFSSIEFVFNNLYTAFVLPKKEAK</sequence>
<keyword evidence="4" id="KW-0547">Nucleotide-binding</keyword>
<dbReference type="PRINTS" id="PR00119">
    <property type="entry name" value="CATATPASE"/>
</dbReference>
<proteinExistence type="inferred from homology"/>
<dbReference type="SUPFAM" id="SSF56784">
    <property type="entry name" value="HAD-like"/>
    <property type="match status" value="1"/>
</dbReference>
<comment type="similarity">
    <text evidence="2">Belongs to the cation transport ATPase (P-type) (TC 3.A.3) family. Type IIA subfamily.</text>
</comment>
<evidence type="ECO:0000256" key="1">
    <source>
        <dbReference type="ARBA" id="ARBA00004141"/>
    </source>
</evidence>
<evidence type="ECO:0000313" key="13">
    <source>
        <dbReference type="EMBL" id="AST58635.1"/>
    </source>
</evidence>
<dbReference type="Pfam" id="PF00689">
    <property type="entry name" value="Cation_ATPase_C"/>
    <property type="match status" value="1"/>
</dbReference>
<keyword evidence="7" id="KW-1278">Translocase</keyword>
<dbReference type="CDD" id="cd02089">
    <property type="entry name" value="P-type_ATPase_Ca_prok"/>
    <property type="match status" value="1"/>
</dbReference>
<feature type="transmembrane region" description="Helical" evidence="11">
    <location>
        <begin position="867"/>
        <end position="892"/>
    </location>
</feature>
<dbReference type="InterPro" id="IPR036412">
    <property type="entry name" value="HAD-like_sf"/>
</dbReference>
<evidence type="ECO:0000256" key="4">
    <source>
        <dbReference type="ARBA" id="ARBA00022741"/>
    </source>
</evidence>
<keyword evidence="9 11" id="KW-0472">Membrane</keyword>
<evidence type="ECO:0000259" key="12">
    <source>
        <dbReference type="SMART" id="SM00831"/>
    </source>
</evidence>
<dbReference type="InterPro" id="IPR059000">
    <property type="entry name" value="ATPase_P-type_domA"/>
</dbReference>
<dbReference type="InterPro" id="IPR006068">
    <property type="entry name" value="ATPase_P-typ_cation-transptr_C"/>
</dbReference>
<dbReference type="RefSeq" id="WP_094397842.1">
    <property type="nucleotide sequence ID" value="NZ_CP016893.1"/>
</dbReference>
<dbReference type="FunFam" id="1.20.1110.10:FF:000065">
    <property type="entry name" value="Sarcoplasmic/endoplasmic reticulum calcium ATPase 1"/>
    <property type="match status" value="1"/>
</dbReference>
<dbReference type="PRINTS" id="PR00120">
    <property type="entry name" value="HATPASE"/>
</dbReference>
<feature type="transmembrane region" description="Helical" evidence="11">
    <location>
        <begin position="267"/>
        <end position="295"/>
    </location>
</feature>
<dbReference type="EMBL" id="CP016893">
    <property type="protein sequence ID" value="AST58635.1"/>
    <property type="molecule type" value="Genomic_DNA"/>
</dbReference>
<dbReference type="FunFam" id="3.40.50.1000:FF:000028">
    <property type="entry name" value="Calcium-transporting P-type ATPase, putative"/>
    <property type="match status" value="1"/>
</dbReference>
<protein>
    <submittedName>
        <fullName evidence="13">ATPase, P-type (Transporting), HAD superfamily, subfamily IC</fullName>
    </submittedName>
</protein>
<dbReference type="GO" id="GO:0005388">
    <property type="term" value="F:P-type calcium transporter activity"/>
    <property type="evidence" value="ECO:0007669"/>
    <property type="project" value="UniProtKB-EC"/>
</dbReference>
<accession>A0A223I298</accession>
<keyword evidence="3 11" id="KW-0812">Transmembrane</keyword>
<evidence type="ECO:0000256" key="9">
    <source>
        <dbReference type="ARBA" id="ARBA00023136"/>
    </source>
</evidence>
<dbReference type="SFLD" id="SFLDF00027">
    <property type="entry name" value="p-type_atpase"/>
    <property type="match status" value="1"/>
</dbReference>
<feature type="transmembrane region" description="Helical" evidence="11">
    <location>
        <begin position="695"/>
        <end position="716"/>
    </location>
</feature>
<dbReference type="NCBIfam" id="TIGR01116">
    <property type="entry name" value="ATPase-IIA1_Ca"/>
    <property type="match status" value="1"/>
</dbReference>
<feature type="domain" description="Cation-transporting P-type ATPase N-terminal" evidence="12">
    <location>
        <begin position="13"/>
        <end position="77"/>
    </location>
</feature>
<dbReference type="InterPro" id="IPR023299">
    <property type="entry name" value="ATPase_P-typ_cyto_dom_N"/>
</dbReference>
<dbReference type="GO" id="GO:0016020">
    <property type="term" value="C:membrane"/>
    <property type="evidence" value="ECO:0007669"/>
    <property type="project" value="UniProtKB-SubCell"/>
</dbReference>
<dbReference type="SFLD" id="SFLDS00003">
    <property type="entry name" value="Haloacid_Dehalogenase"/>
    <property type="match status" value="1"/>
</dbReference>
<evidence type="ECO:0000256" key="7">
    <source>
        <dbReference type="ARBA" id="ARBA00022967"/>
    </source>
</evidence>
<dbReference type="SMART" id="SM00831">
    <property type="entry name" value="Cation_ATPase_N"/>
    <property type="match status" value="1"/>
</dbReference>
<dbReference type="NCBIfam" id="TIGR01494">
    <property type="entry name" value="ATPase_P-type"/>
    <property type="match status" value="2"/>
</dbReference>
<dbReference type="Pfam" id="PF13246">
    <property type="entry name" value="Cation_ATPase"/>
    <property type="match status" value="1"/>
</dbReference>
<feature type="transmembrane region" description="Helical" evidence="11">
    <location>
        <begin position="768"/>
        <end position="793"/>
    </location>
</feature>
<dbReference type="InterPro" id="IPR005782">
    <property type="entry name" value="P-type_ATPase_IIA"/>
</dbReference>
<dbReference type="InterPro" id="IPR023214">
    <property type="entry name" value="HAD_sf"/>
</dbReference>
<dbReference type="Gene3D" id="2.70.150.10">
    <property type="entry name" value="Calcium-transporting ATPase, cytoplasmic transduction domain A"/>
    <property type="match status" value="1"/>
</dbReference>
<dbReference type="InterPro" id="IPR018303">
    <property type="entry name" value="ATPase_P-typ_P_site"/>
</dbReference>
<feature type="transmembrane region" description="Helical" evidence="11">
    <location>
        <begin position="243"/>
        <end position="261"/>
    </location>
</feature>
<dbReference type="Proteomes" id="UP000214975">
    <property type="component" value="Chromosome"/>
</dbReference>
<dbReference type="GO" id="GO:0016887">
    <property type="term" value="F:ATP hydrolysis activity"/>
    <property type="evidence" value="ECO:0007669"/>
    <property type="project" value="InterPro"/>
</dbReference>
<feature type="transmembrane region" description="Helical" evidence="11">
    <location>
        <begin position="57"/>
        <end position="75"/>
    </location>
</feature>
<keyword evidence="8 11" id="KW-1133">Transmembrane helix</keyword>
<dbReference type="FunFam" id="3.40.50.1000:FF:000001">
    <property type="entry name" value="Phospholipid-transporting ATPase IC"/>
    <property type="match status" value="1"/>
</dbReference>
<comment type="catalytic activity">
    <reaction evidence="10">
        <text>Ca(2+)(in) + ATP + H2O = Ca(2+)(out) + ADP + phosphate + H(+)</text>
        <dbReference type="Rhea" id="RHEA:18105"/>
        <dbReference type="ChEBI" id="CHEBI:15377"/>
        <dbReference type="ChEBI" id="CHEBI:15378"/>
        <dbReference type="ChEBI" id="CHEBI:29108"/>
        <dbReference type="ChEBI" id="CHEBI:30616"/>
        <dbReference type="ChEBI" id="CHEBI:43474"/>
        <dbReference type="ChEBI" id="CHEBI:456216"/>
        <dbReference type="EC" id="7.2.2.10"/>
    </reaction>
</comment>
<dbReference type="Gene3D" id="1.20.1110.10">
    <property type="entry name" value="Calcium-transporting ATPase, transmembrane domain"/>
    <property type="match status" value="1"/>
</dbReference>
<dbReference type="Gene3D" id="3.40.1110.10">
    <property type="entry name" value="Calcium-transporting ATPase, cytoplasmic domain N"/>
    <property type="match status" value="1"/>
</dbReference>
<evidence type="ECO:0000256" key="3">
    <source>
        <dbReference type="ARBA" id="ARBA00022692"/>
    </source>
</evidence>
<dbReference type="SUPFAM" id="SSF81660">
    <property type="entry name" value="Metal cation-transporting ATPase, ATP-binding domain N"/>
    <property type="match status" value="1"/>
</dbReference>
<dbReference type="PANTHER" id="PTHR42861">
    <property type="entry name" value="CALCIUM-TRANSPORTING ATPASE"/>
    <property type="match status" value="1"/>
</dbReference>